<reference evidence="2" key="1">
    <citation type="journal article" date="2010" name="Mol. Biosyst.">
        <title>Complete genome sequence and comparative analysis of Shewanella violacea, a psychrophilic and piezophilic bacterium from deep sea floor sediments.</title>
        <authorList>
            <person name="Aono E."/>
            <person name="Baba T."/>
            <person name="Ara T."/>
            <person name="Nishi T."/>
            <person name="Nakamichi T."/>
            <person name="Inamoto E."/>
            <person name="Toyonaga H."/>
            <person name="Hasegawa M."/>
            <person name="Takai Y."/>
            <person name="Okumura Y."/>
            <person name="Baba M."/>
            <person name="Tomita M."/>
            <person name="Kato C."/>
            <person name="Oshima T."/>
            <person name="Nakasone K."/>
            <person name="Mori H."/>
        </authorList>
    </citation>
    <scope>NUCLEOTIDE SEQUENCE [LARGE SCALE GENOMIC DNA]</scope>
    <source>
        <strain evidence="2">JCM 10179 / CIP 106290 / LMG 19151 / DSS12</strain>
    </source>
</reference>
<dbReference type="KEGG" id="svo:SVI_3930"/>
<proteinExistence type="predicted"/>
<dbReference type="AlphaFoldDB" id="D4ZD06"/>
<evidence type="ECO:0000313" key="2">
    <source>
        <dbReference type="Proteomes" id="UP000002350"/>
    </source>
</evidence>
<dbReference type="eggNOG" id="ENOG50349I1">
    <property type="taxonomic scope" value="Bacteria"/>
</dbReference>
<gene>
    <name evidence="1" type="ordered locus">SVI_3930</name>
</gene>
<dbReference type="Proteomes" id="UP000002350">
    <property type="component" value="Chromosome"/>
</dbReference>
<evidence type="ECO:0000313" key="1">
    <source>
        <dbReference type="EMBL" id="BAJ03901.1"/>
    </source>
</evidence>
<dbReference type="RefSeq" id="WP_013053192.1">
    <property type="nucleotide sequence ID" value="NC_014012.1"/>
</dbReference>
<protein>
    <submittedName>
        <fullName evidence="1">Uncharacterized protein</fullName>
    </submittedName>
</protein>
<name>D4ZD06_SHEVD</name>
<sequence>MTIFNSTLITHYAVDLSNWQTVTKLIQFYPQFTQQQFRVLFNKPDNNVGLSRCHRVMGNQTYINLPLFGLWLSGQLPEQQQNKLVKAFLNQGFDKCDFKLQFLMRLLMYLPKISHVIWLVWENL</sequence>
<organism evidence="1 2">
    <name type="scientific">Shewanella violacea (strain JCM 10179 / CIP 106290 / LMG 19151 / DSS12)</name>
    <dbReference type="NCBI Taxonomy" id="637905"/>
    <lineage>
        <taxon>Bacteria</taxon>
        <taxon>Pseudomonadati</taxon>
        <taxon>Pseudomonadota</taxon>
        <taxon>Gammaproteobacteria</taxon>
        <taxon>Alteromonadales</taxon>
        <taxon>Shewanellaceae</taxon>
        <taxon>Shewanella</taxon>
    </lineage>
</organism>
<keyword evidence="2" id="KW-1185">Reference proteome</keyword>
<accession>D4ZD06</accession>
<dbReference type="EMBL" id="AP011177">
    <property type="protein sequence ID" value="BAJ03901.1"/>
    <property type="molecule type" value="Genomic_DNA"/>
</dbReference>
<dbReference type="HOGENOM" id="CLU_2002355_0_0_6"/>